<comment type="caution">
    <text evidence="2">The sequence shown here is derived from an EMBL/GenBank/DDBJ whole genome shotgun (WGS) entry which is preliminary data.</text>
</comment>
<evidence type="ECO:0000313" key="3">
    <source>
        <dbReference type="Proteomes" id="UP000248188"/>
    </source>
</evidence>
<sequence length="160" mass="17688">KVLVTRSETPYEARMRLQSGGKDKEHEEALSFHSAIPNNPEHSRRVLAYDVAIGAGESVDDVTFYAYLCRVADWRLDWERTHTEINGQNDEESFDMPDDAVEELYLAEESQNRALIDSTVAYRTGGVLPTSVKDKIPSLVATQSLAGRKAGVPVSFGGTV</sequence>
<reference evidence="2 3" key="1">
    <citation type="submission" date="2018-06" db="EMBL/GenBank/DDBJ databases">
        <title>Pseudomonas diversity within urban Lake Michigan freshwaters.</title>
        <authorList>
            <person name="Batrich M."/>
            <person name="Hatzopoulos T."/>
            <person name="Putonti C."/>
        </authorList>
    </citation>
    <scope>NUCLEOTIDE SEQUENCE [LARGE SCALE GENOMIC DNA]</scope>
    <source>
        <strain evidence="2 3">MB-090624</strain>
    </source>
</reference>
<evidence type="ECO:0000313" key="2">
    <source>
        <dbReference type="EMBL" id="PYC41565.1"/>
    </source>
</evidence>
<dbReference type="InterPro" id="IPR021692">
    <property type="entry name" value="Tle3_C"/>
</dbReference>
<accession>A0A9Q6IJK2</accession>
<organism evidence="2 3">
    <name type="scientific">Pseudomonas protegens</name>
    <dbReference type="NCBI Taxonomy" id="380021"/>
    <lineage>
        <taxon>Bacteria</taxon>
        <taxon>Pseudomonadati</taxon>
        <taxon>Pseudomonadota</taxon>
        <taxon>Gammaproteobacteria</taxon>
        <taxon>Pseudomonadales</taxon>
        <taxon>Pseudomonadaceae</taxon>
        <taxon>Pseudomonas</taxon>
    </lineage>
</organism>
<feature type="domain" description="Antibacterial effector protein Tle3 C-terminal" evidence="1">
    <location>
        <begin position="2"/>
        <end position="149"/>
    </location>
</feature>
<dbReference type="EMBL" id="QJRN01000003">
    <property type="protein sequence ID" value="PYC41565.1"/>
    <property type="molecule type" value="Genomic_DNA"/>
</dbReference>
<dbReference type="RefSeq" id="WP_146232919.1">
    <property type="nucleotide sequence ID" value="NZ_QJRN01000003.1"/>
</dbReference>
<evidence type="ECO:0000259" key="1">
    <source>
        <dbReference type="Pfam" id="PF11678"/>
    </source>
</evidence>
<dbReference type="Proteomes" id="UP000248188">
    <property type="component" value="Unassembled WGS sequence"/>
</dbReference>
<dbReference type="Pfam" id="PF11678">
    <property type="entry name" value="Tle3_C"/>
    <property type="match status" value="1"/>
</dbReference>
<gene>
    <name evidence="2" type="ORF">DMX08_07315</name>
</gene>
<proteinExistence type="predicted"/>
<feature type="non-terminal residue" evidence="2">
    <location>
        <position position="1"/>
    </location>
</feature>
<dbReference type="AlphaFoldDB" id="A0A9Q6IJK2"/>
<name>A0A9Q6IJK2_9PSED</name>
<protein>
    <recommendedName>
        <fullName evidence="1">Antibacterial effector protein Tle3 C-terminal domain-containing protein</fullName>
    </recommendedName>
</protein>